<keyword evidence="3" id="KW-1133">Transmembrane helix</keyword>
<dbReference type="InterPro" id="IPR051989">
    <property type="entry name" value="FKBP-like_isomerase"/>
</dbReference>
<dbReference type="PANTHER" id="PTHR46046">
    <property type="entry name" value="PEPTIDYLPROLYL ISOMERASE"/>
    <property type="match status" value="1"/>
</dbReference>
<feature type="chain" id="PRO_5047320986" description="peptidylprolyl isomerase" evidence="4">
    <location>
        <begin position="25"/>
        <end position="198"/>
    </location>
</feature>
<evidence type="ECO:0000256" key="2">
    <source>
        <dbReference type="PROSITE-ProRule" id="PRU00277"/>
    </source>
</evidence>
<feature type="signal peptide" evidence="4">
    <location>
        <begin position="1"/>
        <end position="24"/>
    </location>
</feature>
<keyword evidence="4" id="KW-0732">Signal</keyword>
<evidence type="ECO:0000313" key="6">
    <source>
        <dbReference type="Proteomes" id="UP000694865"/>
    </source>
</evidence>
<keyword evidence="2" id="KW-0413">Isomerase</keyword>
<proteinExistence type="predicted"/>
<reference evidence="7" key="1">
    <citation type="submission" date="2025-08" db="UniProtKB">
        <authorList>
            <consortium name="RefSeq"/>
        </authorList>
    </citation>
    <scope>IDENTIFICATION</scope>
    <source>
        <tissue evidence="7">Testes</tissue>
    </source>
</reference>
<keyword evidence="1" id="KW-0677">Repeat</keyword>
<dbReference type="Proteomes" id="UP000694865">
    <property type="component" value="Unplaced"/>
</dbReference>
<evidence type="ECO:0000256" key="3">
    <source>
        <dbReference type="SAM" id="Phobius"/>
    </source>
</evidence>
<dbReference type="Pfam" id="PF00254">
    <property type="entry name" value="FKBP_C"/>
    <property type="match status" value="1"/>
</dbReference>
<dbReference type="Gene3D" id="3.10.50.40">
    <property type="match status" value="1"/>
</dbReference>
<keyword evidence="3" id="KW-0472">Membrane</keyword>
<keyword evidence="6" id="KW-1185">Reference proteome</keyword>
<dbReference type="RefSeq" id="XP_002730549.1">
    <property type="nucleotide sequence ID" value="XM_002730503.2"/>
</dbReference>
<evidence type="ECO:0000259" key="5">
    <source>
        <dbReference type="PROSITE" id="PS50059"/>
    </source>
</evidence>
<organism evidence="6 7">
    <name type="scientific">Saccoglossus kowalevskii</name>
    <name type="common">Acorn worm</name>
    <dbReference type="NCBI Taxonomy" id="10224"/>
    <lineage>
        <taxon>Eukaryota</taxon>
        <taxon>Metazoa</taxon>
        <taxon>Hemichordata</taxon>
        <taxon>Enteropneusta</taxon>
        <taxon>Harrimaniidae</taxon>
        <taxon>Saccoglossus</taxon>
    </lineage>
</organism>
<keyword evidence="2" id="KW-0697">Rotamase</keyword>
<dbReference type="PROSITE" id="PS50059">
    <property type="entry name" value="FKBP_PPIASE"/>
    <property type="match status" value="1"/>
</dbReference>
<feature type="transmembrane region" description="Helical" evidence="3">
    <location>
        <begin position="159"/>
        <end position="182"/>
    </location>
</feature>
<comment type="catalytic activity">
    <reaction evidence="2">
        <text>[protein]-peptidylproline (omega=180) = [protein]-peptidylproline (omega=0)</text>
        <dbReference type="Rhea" id="RHEA:16237"/>
        <dbReference type="Rhea" id="RHEA-COMP:10747"/>
        <dbReference type="Rhea" id="RHEA-COMP:10748"/>
        <dbReference type="ChEBI" id="CHEBI:83833"/>
        <dbReference type="ChEBI" id="CHEBI:83834"/>
        <dbReference type="EC" id="5.2.1.8"/>
    </reaction>
</comment>
<evidence type="ECO:0000313" key="7">
    <source>
        <dbReference type="RefSeq" id="XP_002730549.1"/>
    </source>
</evidence>
<protein>
    <recommendedName>
        <fullName evidence="2">peptidylprolyl isomerase</fullName>
        <ecNumber evidence="2">5.2.1.8</ecNumber>
    </recommendedName>
</protein>
<name>A0ABM0GIH0_SACKO</name>
<accession>A0ABM0GIH0</accession>
<dbReference type="InterPro" id="IPR046357">
    <property type="entry name" value="PPIase_dom_sf"/>
</dbReference>
<evidence type="ECO:0000256" key="1">
    <source>
        <dbReference type="ARBA" id="ARBA00022737"/>
    </source>
</evidence>
<dbReference type="GeneID" id="100370689"/>
<dbReference type="SUPFAM" id="SSF54534">
    <property type="entry name" value="FKBP-like"/>
    <property type="match status" value="1"/>
</dbReference>
<sequence length="198" mass="22115">MDGNTFAACSAYFILFLFTAPTLGDSEIDGFEIVVVHHPDSCSKIPDNGDIVRFEYNASLPDGTIFDASYIWGEEFEYIHGNEETHLLAGWVKGVEHMCAGEHRRIFIPPFLGYGRKGSPPLIPANSSLIFDVKLTNVLKGDIDDNTQSPQPPSPNYEALQFLAIPFAVIVFVLVAVCLYSYEYRDRGIKWYRVGQAV</sequence>
<evidence type="ECO:0000256" key="4">
    <source>
        <dbReference type="SAM" id="SignalP"/>
    </source>
</evidence>
<gene>
    <name evidence="7" type="primary">LOC100370689</name>
</gene>
<dbReference type="PANTHER" id="PTHR46046:SF5">
    <property type="entry name" value="PEPTIDYLPROLYL ISOMERASE"/>
    <property type="match status" value="1"/>
</dbReference>
<feature type="domain" description="PPIase FKBP-type" evidence="5">
    <location>
        <begin position="49"/>
        <end position="139"/>
    </location>
</feature>
<dbReference type="InterPro" id="IPR001179">
    <property type="entry name" value="PPIase_FKBP_dom"/>
</dbReference>
<dbReference type="EC" id="5.2.1.8" evidence="2"/>
<keyword evidence="3" id="KW-0812">Transmembrane</keyword>